<organism evidence="2">
    <name type="scientific">Thermogemmatispora argillosa</name>
    <dbReference type="NCBI Taxonomy" id="2045280"/>
    <lineage>
        <taxon>Bacteria</taxon>
        <taxon>Bacillati</taxon>
        <taxon>Chloroflexota</taxon>
        <taxon>Ktedonobacteria</taxon>
        <taxon>Thermogemmatisporales</taxon>
        <taxon>Thermogemmatisporaceae</taxon>
        <taxon>Thermogemmatispora</taxon>
    </lineage>
</organism>
<dbReference type="Gene3D" id="1.10.260.40">
    <property type="entry name" value="lambda repressor-like DNA-binding domains"/>
    <property type="match status" value="1"/>
</dbReference>
<dbReference type="SMART" id="SM00530">
    <property type="entry name" value="HTH_XRE"/>
    <property type="match status" value="1"/>
</dbReference>
<gene>
    <name evidence="2" type="ORF">KTA_16430</name>
</gene>
<dbReference type="SUPFAM" id="SSF47413">
    <property type="entry name" value="lambda repressor-like DNA-binding domains"/>
    <property type="match status" value="1"/>
</dbReference>
<protein>
    <recommendedName>
        <fullName evidence="1">HTH cro/C1-type domain-containing protein</fullName>
    </recommendedName>
</protein>
<dbReference type="PROSITE" id="PS50943">
    <property type="entry name" value="HTH_CROC1"/>
    <property type="match status" value="1"/>
</dbReference>
<feature type="domain" description="HTH cro/C1-type" evidence="1">
    <location>
        <begin position="48"/>
        <end position="81"/>
    </location>
</feature>
<dbReference type="Pfam" id="PF01381">
    <property type="entry name" value="HTH_3"/>
    <property type="match status" value="1"/>
</dbReference>
<proteinExistence type="predicted"/>
<dbReference type="InterPro" id="IPR001387">
    <property type="entry name" value="Cro/C1-type_HTH"/>
</dbReference>
<dbReference type="EMBL" id="AP019377">
    <property type="protein sequence ID" value="BBH93444.1"/>
    <property type="molecule type" value="Genomic_DNA"/>
</dbReference>
<dbReference type="InterPro" id="IPR010982">
    <property type="entry name" value="Lambda_DNA-bd_dom_sf"/>
</dbReference>
<evidence type="ECO:0000313" key="2">
    <source>
        <dbReference type="EMBL" id="BBH93444.1"/>
    </source>
</evidence>
<evidence type="ECO:0000259" key="1">
    <source>
        <dbReference type="PROSITE" id="PS50943"/>
    </source>
</evidence>
<dbReference type="CDD" id="cd00093">
    <property type="entry name" value="HTH_XRE"/>
    <property type="match status" value="1"/>
</dbReference>
<accession>A0A455T6M7</accession>
<dbReference type="AlphaFoldDB" id="A0A455T6M7"/>
<name>A0A455T6M7_9CHLR</name>
<dbReference type="GO" id="GO:0003677">
    <property type="term" value="F:DNA binding"/>
    <property type="evidence" value="ECO:0007669"/>
    <property type="project" value="InterPro"/>
</dbReference>
<sequence length="91" mass="10698">MSASKDSLKRFGQALRQRREARGFTREKLLTRMSDLASERYPGRRVPDVSTIARWERGEQCPRSFHLRLVCEVLQVKPEDLGYPKPSRRRP</sequence>
<reference evidence="2" key="1">
    <citation type="submission" date="2018-12" db="EMBL/GenBank/DDBJ databases">
        <title>Novel natural products biosynthetic potential of the class Ktedonobacteria.</title>
        <authorList>
            <person name="Zheng Y."/>
            <person name="Saitou A."/>
            <person name="Wang C.M."/>
            <person name="Toyoda A."/>
            <person name="Minakuchi Y."/>
            <person name="Sekiguchi Y."/>
            <person name="Ueda K."/>
            <person name="Takano H."/>
            <person name="Sakai Y."/>
            <person name="Yokota A."/>
            <person name="Yabe S."/>
        </authorList>
    </citation>
    <scope>NUCLEOTIDE SEQUENCE</scope>
    <source>
        <strain evidence="2">A3-2</strain>
    </source>
</reference>